<dbReference type="Proteomes" id="UP000700059">
    <property type="component" value="Unassembled WGS sequence"/>
</dbReference>
<comment type="caution">
    <text evidence="1">The sequence shown here is derived from an EMBL/GenBank/DDBJ whole genome shotgun (WGS) entry which is preliminary data.</text>
</comment>
<evidence type="ECO:0000313" key="1">
    <source>
        <dbReference type="EMBL" id="MBX7491514.1"/>
    </source>
</evidence>
<dbReference type="RefSeq" id="WP_221532769.1">
    <property type="nucleotide sequence ID" value="NZ_JAIGYP010000015.1"/>
</dbReference>
<organism evidence="1 2">
    <name type="scientific">Helicobacter turcicus</name>
    <dbReference type="NCBI Taxonomy" id="2867412"/>
    <lineage>
        <taxon>Bacteria</taxon>
        <taxon>Pseudomonadati</taxon>
        <taxon>Campylobacterota</taxon>
        <taxon>Epsilonproteobacteria</taxon>
        <taxon>Campylobacterales</taxon>
        <taxon>Helicobacteraceae</taxon>
        <taxon>Helicobacter</taxon>
    </lineage>
</organism>
<evidence type="ECO:0000313" key="2">
    <source>
        <dbReference type="Proteomes" id="UP000700059"/>
    </source>
</evidence>
<accession>A0ABS7JQ31</accession>
<keyword evidence="2" id="KW-1185">Reference proteome</keyword>
<dbReference type="EMBL" id="JAIGYQ010000015">
    <property type="protein sequence ID" value="MBX7491514.1"/>
    <property type="molecule type" value="Genomic_DNA"/>
</dbReference>
<sequence>MDKHEIRICLESEYDKLISFLKEHWKSDHIFVKSKEMLDFQHLDKATQQYNFIIALNPQTQEFDAVLGFIPLNFFDNNLTHNEFWLAIWKVKDSSKKSGIGLKVLLYFFNTFKPNFIAAIGISEDAKRIYKAFKYKLGNLEHFYIKNPLYKDFQIAHFENDKRAQNKLQTPYSFKAINPKDLTIKGVFHPLKSKDFLENRYAKHPFYTYKIYGIFEKELLKSAFVFRKLEVNGHCCLRIVDWLGDFIPNLYACFVSLLLEFEAEYIDFLCYVENQNALLNMGFTLKAKGEIIPNYFEPYLKENINLEFAYKSKVSPCVIFKGDSDQDRPNFIKE</sequence>
<gene>
    <name evidence="1" type="ORF">K4G57_08585</name>
</gene>
<proteinExistence type="predicted"/>
<protein>
    <recommendedName>
        <fullName evidence="3">N-acetyltransferase domain-containing protein</fullName>
    </recommendedName>
</protein>
<evidence type="ECO:0008006" key="3">
    <source>
        <dbReference type="Google" id="ProtNLM"/>
    </source>
</evidence>
<name>A0ABS7JQ31_9HELI</name>
<reference evidence="1 2" key="1">
    <citation type="submission" date="2021-08" db="EMBL/GenBank/DDBJ databases">
        <title>Helicobacter spp. isolated from feces of Anatolian Ground Squirrel (Spermophilus xanthoprymnus) in Turkey.</title>
        <authorList>
            <person name="Aydin F."/>
            <person name="Abay S."/>
            <person name="Kayman T."/>
            <person name="Karakaya E."/>
            <person name="Saticioglu I.B."/>
        </authorList>
    </citation>
    <scope>NUCLEOTIDE SEQUENCE [LARGE SCALE GENOMIC DNA]</scope>
    <source>
        <strain evidence="1 2">Faydin-H70</strain>
    </source>
</reference>